<dbReference type="Proteomes" id="UP000005237">
    <property type="component" value="Unassembled WGS sequence"/>
</dbReference>
<sequence>MSDEFQTVIQGLNERISVAKQHIVHCRWGDSAQEFRQLIADVAKCVPPSKEDQDGKAMLLKMLEEQLKMAQANDRLETEIAEQFKRQTGSPEPPADPDVWSKPSPPLQATKTTKKAGGRRREISVNSVSSINPTASAATNPHDEKDANQSQGILPPNEAGETFDASLFDANIIRAIRETMVLHTENKMSLNDVIGMGNVKQVLREAITLPFLAPDFFKGLRSPWKAMCLAGPPGNGKTLIAKAIASESACTFFAICSTDLCSKWRGDSEKLVRVLFQLARFYAPSIIFIDEIDTITGSRGNNGEHEASRRVKTELLWQMDGPTSDERRTFVLAATNLPWEIDEAMRRRFEKRIFVPLPDLEARKTLMMTSMDGTPLSDEIDYDDLAARTEGFSGADLVSLCRTAAYNVLRRFDTTELRGSELKAAIESLQREPVQIIDFEAALEAISPSVDADRVKTIKDWCDTFGAV</sequence>
<dbReference type="GO" id="GO:0071688">
    <property type="term" value="P:striated muscle myosin thick filament assembly"/>
    <property type="evidence" value="ECO:0007669"/>
    <property type="project" value="EnsemblMetazoa"/>
</dbReference>
<keyword evidence="4" id="KW-0547">Nucleotide-binding</keyword>
<dbReference type="InterPro" id="IPR027417">
    <property type="entry name" value="P-loop_NTPase"/>
</dbReference>
<dbReference type="InterPro" id="IPR041569">
    <property type="entry name" value="AAA_lid_3"/>
</dbReference>
<dbReference type="GO" id="GO:0016887">
    <property type="term" value="F:ATP hydrolysis activity"/>
    <property type="evidence" value="ECO:0007669"/>
    <property type="project" value="InterPro"/>
</dbReference>
<evidence type="ECO:0000256" key="8">
    <source>
        <dbReference type="SAM" id="MobiDB-lite"/>
    </source>
</evidence>
<feature type="region of interest" description="Disordered" evidence="8">
    <location>
        <begin position="84"/>
        <end position="160"/>
    </location>
</feature>
<evidence type="ECO:0000259" key="9">
    <source>
        <dbReference type="SMART" id="SM00382"/>
    </source>
</evidence>
<protein>
    <submittedName>
        <fullName evidence="10">AAA domain-containing protein</fullName>
    </submittedName>
</protein>
<dbReference type="GO" id="GO:0007143">
    <property type="term" value="P:female meiotic nuclear division"/>
    <property type="evidence" value="ECO:0007669"/>
    <property type="project" value="EnsemblMetazoa"/>
</dbReference>
<evidence type="ECO:0000313" key="11">
    <source>
        <dbReference type="Proteomes" id="UP000005237"/>
    </source>
</evidence>
<keyword evidence="7" id="KW-0413">Isomerase</keyword>
<dbReference type="GO" id="GO:0000785">
    <property type="term" value="C:chromatin"/>
    <property type="evidence" value="ECO:0007669"/>
    <property type="project" value="EnsemblMetazoa"/>
</dbReference>
<dbReference type="Gene3D" id="3.40.50.300">
    <property type="entry name" value="P-loop containing nucleotide triphosphate hydrolases"/>
    <property type="match status" value="1"/>
</dbReference>
<dbReference type="PANTHER" id="PTHR23074">
    <property type="entry name" value="AAA DOMAIN-CONTAINING"/>
    <property type="match status" value="1"/>
</dbReference>
<dbReference type="Pfam" id="PF17862">
    <property type="entry name" value="AAA_lid_3"/>
    <property type="match status" value="1"/>
</dbReference>
<dbReference type="GO" id="GO:0008352">
    <property type="term" value="C:katanin complex"/>
    <property type="evidence" value="ECO:0007669"/>
    <property type="project" value="EnsemblMetazoa"/>
</dbReference>
<reference evidence="10" key="2">
    <citation type="submission" date="2022-06" db="UniProtKB">
        <authorList>
            <consortium name="EnsemblMetazoa"/>
        </authorList>
    </citation>
    <scope>IDENTIFICATION</scope>
    <source>
        <strain evidence="10">DF5081</strain>
    </source>
</reference>
<dbReference type="CDD" id="cd19509">
    <property type="entry name" value="RecA-like_VPS4-like"/>
    <property type="match status" value="1"/>
</dbReference>
<dbReference type="Gene3D" id="1.10.8.60">
    <property type="match status" value="1"/>
</dbReference>
<evidence type="ECO:0000256" key="6">
    <source>
        <dbReference type="ARBA" id="ARBA00023212"/>
    </source>
</evidence>
<dbReference type="GO" id="GO:0005634">
    <property type="term" value="C:nucleus"/>
    <property type="evidence" value="ECO:0007669"/>
    <property type="project" value="EnsemblMetazoa"/>
</dbReference>
<dbReference type="AlphaFoldDB" id="A0A8R1DWH4"/>
<dbReference type="GO" id="GO:0042802">
    <property type="term" value="F:identical protein binding"/>
    <property type="evidence" value="ECO:0007669"/>
    <property type="project" value="EnsemblMetazoa"/>
</dbReference>
<evidence type="ECO:0000256" key="3">
    <source>
        <dbReference type="ARBA" id="ARBA00022701"/>
    </source>
</evidence>
<keyword evidence="11" id="KW-1185">Reference proteome</keyword>
<dbReference type="GO" id="GO:0090619">
    <property type="term" value="C:meiotic spindle pole"/>
    <property type="evidence" value="ECO:0007669"/>
    <property type="project" value="EnsemblMetazoa"/>
</dbReference>
<proteinExistence type="predicted"/>
<evidence type="ECO:0000256" key="4">
    <source>
        <dbReference type="ARBA" id="ARBA00022741"/>
    </source>
</evidence>
<dbReference type="GO" id="GO:0007019">
    <property type="term" value="P:microtubule depolymerization"/>
    <property type="evidence" value="ECO:0007669"/>
    <property type="project" value="EnsemblMetazoa"/>
</dbReference>
<dbReference type="SUPFAM" id="SSF52540">
    <property type="entry name" value="P-loop containing nucleoside triphosphate hydrolases"/>
    <property type="match status" value="1"/>
</dbReference>
<dbReference type="GO" id="GO:0019903">
    <property type="term" value="F:protein phosphatase binding"/>
    <property type="evidence" value="ECO:0007669"/>
    <property type="project" value="EnsemblMetazoa"/>
</dbReference>
<dbReference type="InterPro" id="IPR003593">
    <property type="entry name" value="AAA+_ATPase"/>
</dbReference>
<keyword evidence="3" id="KW-0493">Microtubule</keyword>
<feature type="compositionally biased region" description="Polar residues" evidence="8">
    <location>
        <begin position="124"/>
        <end position="139"/>
    </location>
</feature>
<evidence type="ECO:0000256" key="5">
    <source>
        <dbReference type="ARBA" id="ARBA00022840"/>
    </source>
</evidence>
<keyword evidence="2" id="KW-0963">Cytoplasm</keyword>
<evidence type="ECO:0000256" key="7">
    <source>
        <dbReference type="ARBA" id="ARBA00023235"/>
    </source>
</evidence>
<accession>A0A8R1DWH4</accession>
<dbReference type="Pfam" id="PF00004">
    <property type="entry name" value="AAA"/>
    <property type="match status" value="1"/>
</dbReference>
<dbReference type="GO" id="GO:0051013">
    <property type="term" value="P:microtubule severing"/>
    <property type="evidence" value="ECO:0007669"/>
    <property type="project" value="EnsemblMetazoa"/>
</dbReference>
<dbReference type="SMART" id="SM00382">
    <property type="entry name" value="AAA"/>
    <property type="match status" value="1"/>
</dbReference>
<dbReference type="GO" id="GO:0008568">
    <property type="term" value="F:microtubule severing ATPase activity"/>
    <property type="evidence" value="ECO:0007669"/>
    <property type="project" value="EnsemblMetazoa"/>
</dbReference>
<dbReference type="GO" id="GO:0060090">
    <property type="term" value="F:molecular adaptor activity"/>
    <property type="evidence" value="ECO:0007669"/>
    <property type="project" value="EnsemblMetazoa"/>
</dbReference>
<reference evidence="11" key="1">
    <citation type="submission" date="2010-08" db="EMBL/GenBank/DDBJ databases">
        <authorList>
            <consortium name="Caenorhabditis japonica Sequencing Consortium"/>
            <person name="Wilson R.K."/>
        </authorList>
    </citation>
    <scope>NUCLEOTIDE SEQUENCE [LARGE SCALE GENOMIC DNA]</scope>
    <source>
        <strain evidence="11">DF5081</strain>
    </source>
</reference>
<keyword evidence="6" id="KW-0206">Cytoskeleton</keyword>
<dbReference type="GO" id="GO:0090736">
    <property type="term" value="F:MATH domain binding"/>
    <property type="evidence" value="ECO:0007669"/>
    <property type="project" value="EnsemblMetazoa"/>
</dbReference>
<dbReference type="PANTHER" id="PTHR23074:SF78">
    <property type="entry name" value="KATANIN P60 ATPASE-CONTAINING SUBUNIT A-LIKE 2"/>
    <property type="match status" value="1"/>
</dbReference>
<keyword evidence="5" id="KW-0067">ATP-binding</keyword>
<dbReference type="InterPro" id="IPR003959">
    <property type="entry name" value="ATPase_AAA_core"/>
</dbReference>
<dbReference type="GO" id="GO:1902120">
    <property type="term" value="P:negative regulation of meiotic spindle elongation"/>
    <property type="evidence" value="ECO:0007669"/>
    <property type="project" value="EnsemblMetazoa"/>
</dbReference>
<dbReference type="EnsemblMetazoa" id="CJA14631.1">
    <property type="protein sequence ID" value="CJA14631.1"/>
    <property type="gene ID" value="WBGene00133835"/>
</dbReference>
<dbReference type="GO" id="GO:0005874">
    <property type="term" value="C:microtubule"/>
    <property type="evidence" value="ECO:0007669"/>
    <property type="project" value="UniProtKB-KW"/>
</dbReference>
<name>A0A8R1DWH4_CAEJA</name>
<evidence type="ECO:0000256" key="1">
    <source>
        <dbReference type="ARBA" id="ARBA00004647"/>
    </source>
</evidence>
<feature type="domain" description="AAA+ ATPase" evidence="9">
    <location>
        <begin position="223"/>
        <end position="359"/>
    </location>
</feature>
<evidence type="ECO:0000256" key="2">
    <source>
        <dbReference type="ARBA" id="ARBA00022490"/>
    </source>
</evidence>
<dbReference type="GO" id="GO:0005524">
    <property type="term" value="F:ATP binding"/>
    <property type="evidence" value="ECO:0007669"/>
    <property type="project" value="UniProtKB-KW"/>
</dbReference>
<comment type="subcellular location">
    <subcellularLocation>
        <location evidence="1">Cytoplasm</location>
        <location evidence="1">Cytoskeleton</location>
        <location evidence="1">Spindle pole</location>
    </subcellularLocation>
</comment>
<dbReference type="InterPro" id="IPR050304">
    <property type="entry name" value="MT-severing_AAA_ATPase"/>
</dbReference>
<dbReference type="GO" id="GO:0009792">
    <property type="term" value="P:embryo development ending in birth or egg hatching"/>
    <property type="evidence" value="ECO:0007669"/>
    <property type="project" value="EnsemblMetazoa"/>
</dbReference>
<organism evidence="10 11">
    <name type="scientific">Caenorhabditis japonica</name>
    <dbReference type="NCBI Taxonomy" id="281687"/>
    <lineage>
        <taxon>Eukaryota</taxon>
        <taxon>Metazoa</taxon>
        <taxon>Ecdysozoa</taxon>
        <taxon>Nematoda</taxon>
        <taxon>Chromadorea</taxon>
        <taxon>Rhabditida</taxon>
        <taxon>Rhabditina</taxon>
        <taxon>Rhabditomorpha</taxon>
        <taxon>Rhabditoidea</taxon>
        <taxon>Rhabditidae</taxon>
        <taxon>Peloderinae</taxon>
        <taxon>Caenorhabditis</taxon>
    </lineage>
</organism>
<dbReference type="OMA" id="PRDEMHM"/>
<dbReference type="FunFam" id="3.40.50.300:FF:000159">
    <property type="entry name" value="Katanin p60 ATPase-containing subunit A1"/>
    <property type="match status" value="1"/>
</dbReference>
<evidence type="ECO:0000313" key="10">
    <source>
        <dbReference type="EnsemblMetazoa" id="CJA14631.1"/>
    </source>
</evidence>
<dbReference type="GO" id="GO:0051229">
    <property type="term" value="P:meiotic spindle disassembly"/>
    <property type="evidence" value="ECO:0007669"/>
    <property type="project" value="EnsemblMetazoa"/>
</dbReference>